<dbReference type="Proteomes" id="UP001642520">
    <property type="component" value="Unassembled WGS sequence"/>
</dbReference>
<evidence type="ECO:0000313" key="2">
    <source>
        <dbReference type="Proteomes" id="UP001642520"/>
    </source>
</evidence>
<gene>
    <name evidence="1" type="ORF">XYLVIOL_LOCUS3196</name>
</gene>
<organism evidence="1 2">
    <name type="scientific">Xylocopa violacea</name>
    <name type="common">Violet carpenter bee</name>
    <name type="synonym">Apis violacea</name>
    <dbReference type="NCBI Taxonomy" id="135666"/>
    <lineage>
        <taxon>Eukaryota</taxon>
        <taxon>Metazoa</taxon>
        <taxon>Ecdysozoa</taxon>
        <taxon>Arthropoda</taxon>
        <taxon>Hexapoda</taxon>
        <taxon>Insecta</taxon>
        <taxon>Pterygota</taxon>
        <taxon>Neoptera</taxon>
        <taxon>Endopterygota</taxon>
        <taxon>Hymenoptera</taxon>
        <taxon>Apocrita</taxon>
        <taxon>Aculeata</taxon>
        <taxon>Apoidea</taxon>
        <taxon>Anthophila</taxon>
        <taxon>Apidae</taxon>
        <taxon>Xylocopa</taxon>
        <taxon>Xylocopa</taxon>
    </lineage>
</organism>
<proteinExistence type="predicted"/>
<evidence type="ECO:0000313" key="1">
    <source>
        <dbReference type="EMBL" id="CAL7938293.1"/>
    </source>
</evidence>
<sequence>MTVDESFSPKNFAIYLFYGERTCFCWDQNKLVIFPYTNSNYGTLKVLTTPAPIKTIQCFDGRIFLICIPQGIYKVWRNQEFAILSKSAIGMGTAFYEILTPRAGYLYLKNKETKVNNLLFQLSVKEIDSMQLCSYPLNVDNITEDFLKALTNNDSNVKNLCIIGDGLKLLTLINETVRIIYSSVYAIKDIMPIQKYSKTAGLLFLTNADIIIMYSKDNVLNFETICLGTQIQTVCAGFSQSSEETLWIVYLYKSTLYYAKKQLSTDDIKKVKVEDKSYVCLQVYDSKTILGLTVDKQLVEISTDTIERTLSIECDTFVNLHSNMLKGSTLIMGEIHKATKELHCLNKTLIIEEDKLRRINLYAHKHRIRLCPKIAINRIANQLFLSANFQDVRSKNSQIVVNVKSQYRYLFCAKKITDQETVVDVHIPEYLMVDVTEIAVDLIVFKTEENPWLLIKDYIIDSDQEQNKRKKIKSNSDFIRSKIDKLRAFIMEGNINMKELSDIKRNARRKFSDVLSQI</sequence>
<reference evidence="1 2" key="1">
    <citation type="submission" date="2024-08" db="EMBL/GenBank/DDBJ databases">
        <authorList>
            <person name="Will J Nash"/>
            <person name="Angela Man"/>
            <person name="Seanna McTaggart"/>
            <person name="Kendall Baker"/>
            <person name="Tom Barker"/>
            <person name="Leah Catchpole"/>
            <person name="Alex Durrant"/>
            <person name="Karim Gharbi"/>
            <person name="Naomi Irish"/>
            <person name="Gemy Kaithakottil"/>
            <person name="Debby Ku"/>
            <person name="Aaliyah Providence"/>
            <person name="Felix Shaw"/>
            <person name="David Swarbreck"/>
            <person name="Chris Watkins"/>
            <person name="Ann M. McCartney"/>
            <person name="Giulio Formenti"/>
            <person name="Alice Mouton"/>
            <person name="Noel Vella"/>
            <person name="Bjorn M von Reumont"/>
            <person name="Adriana Vella"/>
            <person name="Wilfried Haerty"/>
        </authorList>
    </citation>
    <scope>NUCLEOTIDE SEQUENCE [LARGE SCALE GENOMIC DNA]</scope>
</reference>
<dbReference type="EMBL" id="CAXAJV020001288">
    <property type="protein sequence ID" value="CAL7938293.1"/>
    <property type="molecule type" value="Genomic_DNA"/>
</dbReference>
<keyword evidence="2" id="KW-1185">Reference proteome</keyword>
<name>A0ABP1NBD7_XYLVO</name>
<protein>
    <submittedName>
        <fullName evidence="1">Uncharacterized protein</fullName>
    </submittedName>
</protein>
<comment type="caution">
    <text evidence="1">The sequence shown here is derived from an EMBL/GenBank/DDBJ whole genome shotgun (WGS) entry which is preliminary data.</text>
</comment>
<accession>A0ABP1NBD7</accession>